<comment type="caution">
    <text evidence="2">The sequence shown here is derived from an EMBL/GenBank/DDBJ whole genome shotgun (WGS) entry which is preliminary data.</text>
</comment>
<dbReference type="Pfam" id="PF04119">
    <property type="entry name" value="HSP9_HSP12"/>
    <property type="match status" value="1"/>
</dbReference>
<dbReference type="EMBL" id="NAJO01000030">
    <property type="protein sequence ID" value="OQO01594.1"/>
    <property type="molecule type" value="Genomic_DNA"/>
</dbReference>
<feature type="compositionally biased region" description="Basic and acidic residues" evidence="1">
    <location>
        <begin position="1"/>
        <end position="18"/>
    </location>
</feature>
<feature type="compositionally biased region" description="Basic and acidic residues" evidence="1">
    <location>
        <begin position="59"/>
        <end position="68"/>
    </location>
</feature>
<sequence length="93" mass="9696">MSDLGRKSNADKLGDKMQPDSSKSTLDKVGDSLTGAGDKVARDVVPDSQKSTSQSLSDKAGRTKDSHTGHNAPGQESLLDKAKDAVGMGNKHT</sequence>
<evidence type="ECO:0000313" key="3">
    <source>
        <dbReference type="Proteomes" id="UP000192596"/>
    </source>
</evidence>
<reference evidence="3" key="1">
    <citation type="submission" date="2017-03" db="EMBL/GenBank/DDBJ databases">
        <title>Genomes of endolithic fungi from Antarctica.</title>
        <authorList>
            <person name="Coleine C."/>
            <person name="Masonjones S."/>
            <person name="Stajich J.E."/>
        </authorList>
    </citation>
    <scope>NUCLEOTIDE SEQUENCE [LARGE SCALE GENOMIC DNA]</scope>
    <source>
        <strain evidence="3">CCFEE 5527</strain>
    </source>
</reference>
<evidence type="ECO:0008006" key="4">
    <source>
        <dbReference type="Google" id="ProtNLM"/>
    </source>
</evidence>
<dbReference type="STRING" id="1507870.A0A1V8SRE4"/>
<proteinExistence type="predicted"/>
<accession>A0A1V8SRE4</accession>
<gene>
    <name evidence="2" type="ORF">B0A48_12630</name>
</gene>
<dbReference type="InParanoid" id="A0A1V8SRE4"/>
<keyword evidence="3" id="KW-1185">Reference proteome</keyword>
<dbReference type="Proteomes" id="UP000192596">
    <property type="component" value="Unassembled WGS sequence"/>
</dbReference>
<dbReference type="AlphaFoldDB" id="A0A1V8SRE4"/>
<organism evidence="2 3">
    <name type="scientific">Cryoendolithus antarcticus</name>
    <dbReference type="NCBI Taxonomy" id="1507870"/>
    <lineage>
        <taxon>Eukaryota</taxon>
        <taxon>Fungi</taxon>
        <taxon>Dikarya</taxon>
        <taxon>Ascomycota</taxon>
        <taxon>Pezizomycotina</taxon>
        <taxon>Dothideomycetes</taxon>
        <taxon>Dothideomycetidae</taxon>
        <taxon>Cladosporiales</taxon>
        <taxon>Cladosporiaceae</taxon>
        <taxon>Cryoendolithus</taxon>
    </lineage>
</organism>
<feature type="region of interest" description="Disordered" evidence="1">
    <location>
        <begin position="1"/>
        <end position="93"/>
    </location>
</feature>
<evidence type="ECO:0000256" key="1">
    <source>
        <dbReference type="SAM" id="MobiDB-lite"/>
    </source>
</evidence>
<dbReference type="InterPro" id="IPR007250">
    <property type="entry name" value="HSP9_HSP12"/>
</dbReference>
<name>A0A1V8SRE4_9PEZI</name>
<protein>
    <recommendedName>
        <fullName evidence="4">Chaperone/heat shock protein Hsp12</fullName>
    </recommendedName>
</protein>
<dbReference type="PIRSF" id="PIRSF002590">
    <property type="entry name" value="HSP9/HSP12_fun"/>
    <property type="match status" value="1"/>
</dbReference>
<dbReference type="Gene3D" id="6.10.250.2440">
    <property type="match status" value="2"/>
</dbReference>
<feature type="compositionally biased region" description="Polar residues" evidence="1">
    <location>
        <begin position="48"/>
        <end position="57"/>
    </location>
</feature>
<evidence type="ECO:0000313" key="2">
    <source>
        <dbReference type="EMBL" id="OQO01594.1"/>
    </source>
</evidence>
<dbReference type="OrthoDB" id="2348401at2759"/>